<sequence length="62" mass="7431">MMHEKQLESAVRIARSVSNAESCILKDRFANFVIYFTRSYAYNMEEFFYLSFNSNEVMQMEL</sequence>
<accession>A0A154P4C1</accession>
<protein>
    <submittedName>
        <fullName evidence="1">Uncharacterized protein</fullName>
    </submittedName>
</protein>
<gene>
    <name evidence="1" type="ORF">WN55_10593</name>
</gene>
<name>A0A154P4C1_DUFNO</name>
<dbReference type="Proteomes" id="UP000076502">
    <property type="component" value="Unassembled WGS sequence"/>
</dbReference>
<dbReference type="EMBL" id="KQ434809">
    <property type="protein sequence ID" value="KZC06682.1"/>
    <property type="molecule type" value="Genomic_DNA"/>
</dbReference>
<reference evidence="1 2" key="1">
    <citation type="submission" date="2015-07" db="EMBL/GenBank/DDBJ databases">
        <title>The genome of Dufourea novaeangliae.</title>
        <authorList>
            <person name="Pan H."/>
            <person name="Kapheim K."/>
        </authorList>
    </citation>
    <scope>NUCLEOTIDE SEQUENCE [LARGE SCALE GENOMIC DNA]</scope>
    <source>
        <strain evidence="1">0120121106</strain>
        <tissue evidence="1">Whole body</tissue>
    </source>
</reference>
<keyword evidence="2" id="KW-1185">Reference proteome</keyword>
<dbReference type="AlphaFoldDB" id="A0A154P4C1"/>
<evidence type="ECO:0000313" key="2">
    <source>
        <dbReference type="Proteomes" id="UP000076502"/>
    </source>
</evidence>
<organism evidence="1 2">
    <name type="scientific">Dufourea novaeangliae</name>
    <name type="common">Sweat bee</name>
    <dbReference type="NCBI Taxonomy" id="178035"/>
    <lineage>
        <taxon>Eukaryota</taxon>
        <taxon>Metazoa</taxon>
        <taxon>Ecdysozoa</taxon>
        <taxon>Arthropoda</taxon>
        <taxon>Hexapoda</taxon>
        <taxon>Insecta</taxon>
        <taxon>Pterygota</taxon>
        <taxon>Neoptera</taxon>
        <taxon>Endopterygota</taxon>
        <taxon>Hymenoptera</taxon>
        <taxon>Apocrita</taxon>
        <taxon>Aculeata</taxon>
        <taxon>Apoidea</taxon>
        <taxon>Anthophila</taxon>
        <taxon>Halictidae</taxon>
        <taxon>Rophitinae</taxon>
        <taxon>Dufourea</taxon>
    </lineage>
</organism>
<evidence type="ECO:0000313" key="1">
    <source>
        <dbReference type="EMBL" id="KZC06682.1"/>
    </source>
</evidence>
<proteinExistence type="predicted"/>